<proteinExistence type="predicted"/>
<organism evidence="1 2">
    <name type="scientific">Citrobacter braakii</name>
    <dbReference type="NCBI Taxonomy" id="57706"/>
    <lineage>
        <taxon>Bacteria</taxon>
        <taxon>Pseudomonadati</taxon>
        <taxon>Pseudomonadota</taxon>
        <taxon>Gammaproteobacteria</taxon>
        <taxon>Enterobacterales</taxon>
        <taxon>Enterobacteriaceae</taxon>
        <taxon>Citrobacter</taxon>
        <taxon>Citrobacter freundii complex</taxon>
    </lineage>
</organism>
<sequence length="62" mass="7277">MLNAFAVISRSRRCVGMTEQPLQLSIRDINDHFSIYTLLIERKEFDTAIFALDEEWLMINSN</sequence>
<keyword evidence="2" id="KW-1185">Reference proteome</keyword>
<gene>
    <name evidence="1" type="ORF">H6P72_11025</name>
</gene>
<dbReference type="Proteomes" id="UP000586346">
    <property type="component" value="Unassembled WGS sequence"/>
</dbReference>
<comment type="caution">
    <text evidence="1">The sequence shown here is derived from an EMBL/GenBank/DDBJ whole genome shotgun (WGS) entry which is preliminary data.</text>
</comment>
<evidence type="ECO:0000313" key="1">
    <source>
        <dbReference type="EMBL" id="MBC2647148.1"/>
    </source>
</evidence>
<name>A0ABR6TUD9_CITBR</name>
<dbReference type="EMBL" id="JACLAH010000003">
    <property type="protein sequence ID" value="MBC2647148.1"/>
    <property type="molecule type" value="Genomic_DNA"/>
</dbReference>
<protein>
    <submittedName>
        <fullName evidence="1">Uncharacterized protein</fullName>
    </submittedName>
</protein>
<evidence type="ECO:0000313" key="2">
    <source>
        <dbReference type="Proteomes" id="UP000586346"/>
    </source>
</evidence>
<reference evidence="1 2" key="1">
    <citation type="submission" date="2020-08" db="EMBL/GenBank/DDBJ databases">
        <title>Emergence and comparative genomics analysis of Citrobacter in Fennec fox imported from North Africa to China.</title>
        <authorList>
            <person name="Zheng B."/>
        </authorList>
    </citation>
    <scope>NUCLEOTIDE SEQUENCE [LARGE SCALE GENOMIC DNA]</scope>
    <source>
        <strain evidence="1 2">FF371</strain>
    </source>
</reference>
<accession>A0ABR6TUD9</accession>